<evidence type="ECO:0000256" key="1">
    <source>
        <dbReference type="SAM" id="Phobius"/>
    </source>
</evidence>
<keyword evidence="1" id="KW-1133">Transmembrane helix</keyword>
<accession>A0A0B7H672</accession>
<dbReference type="RefSeq" id="WP_041991696.1">
    <property type="nucleotide sequence ID" value="NZ_CDOD01000017.1"/>
</dbReference>
<feature type="transmembrane region" description="Helical" evidence="1">
    <location>
        <begin position="6"/>
        <end position="27"/>
    </location>
</feature>
<keyword evidence="3" id="KW-1185">Reference proteome</keyword>
<protein>
    <recommendedName>
        <fullName evidence="4">Holin</fullName>
    </recommendedName>
</protein>
<dbReference type="AlphaFoldDB" id="A0A0B7H672"/>
<gene>
    <name evidence="2" type="ORF">CCYN2B_240006</name>
</gene>
<dbReference type="Proteomes" id="UP000038055">
    <property type="component" value="Unassembled WGS sequence"/>
</dbReference>
<keyword evidence="1" id="KW-0812">Transmembrane</keyword>
<evidence type="ECO:0008006" key="4">
    <source>
        <dbReference type="Google" id="ProtNLM"/>
    </source>
</evidence>
<evidence type="ECO:0000313" key="3">
    <source>
        <dbReference type="Proteomes" id="UP000038055"/>
    </source>
</evidence>
<proteinExistence type="predicted"/>
<dbReference type="STRING" id="28189.CCYN74_430015"/>
<keyword evidence="1" id="KW-0472">Membrane</keyword>
<feature type="transmembrane region" description="Helical" evidence="1">
    <location>
        <begin position="55"/>
        <end position="76"/>
    </location>
</feature>
<organism evidence="2 3">
    <name type="scientific">Capnocytophaga cynodegmi</name>
    <dbReference type="NCBI Taxonomy" id="28189"/>
    <lineage>
        <taxon>Bacteria</taxon>
        <taxon>Pseudomonadati</taxon>
        <taxon>Bacteroidota</taxon>
        <taxon>Flavobacteriia</taxon>
        <taxon>Flavobacteriales</taxon>
        <taxon>Flavobacteriaceae</taxon>
        <taxon>Capnocytophaga</taxon>
    </lineage>
</organism>
<feature type="transmembrane region" description="Helical" evidence="1">
    <location>
        <begin position="82"/>
        <end position="103"/>
    </location>
</feature>
<name>A0A0B7H672_9FLAO</name>
<evidence type="ECO:0000313" key="2">
    <source>
        <dbReference type="EMBL" id="CEN34870.1"/>
    </source>
</evidence>
<reference evidence="3" key="1">
    <citation type="submission" date="2015-01" db="EMBL/GenBank/DDBJ databases">
        <authorList>
            <person name="MANFREDI Pablo"/>
        </authorList>
    </citation>
    <scope>NUCLEOTIDE SEQUENCE [LARGE SCALE GENOMIC DNA]</scope>
    <source>
        <strain evidence="3">Ccyn2B</strain>
    </source>
</reference>
<sequence>MEKIFVTLWIVFGIYLLVMIAILADLWSGIRKAKSMNVTRTSYGYRRTITKISQYYNLLIALTVADALQMSAVWYSEQYYEYKIIFFPFVTLLGALMLCLIEVKSIYEKAEDKVRLDSAGQVVGKIITNRDDLGEIVKSVVDYMNEKKENTPNNEKNTL</sequence>
<dbReference type="EMBL" id="CDOD01000017">
    <property type="protein sequence ID" value="CEN34870.1"/>
    <property type="molecule type" value="Genomic_DNA"/>
</dbReference>